<dbReference type="Proteomes" id="UP000644756">
    <property type="component" value="Unassembled WGS sequence"/>
</dbReference>
<evidence type="ECO:0000256" key="1">
    <source>
        <dbReference type="SAM" id="MobiDB-lite"/>
    </source>
</evidence>
<sequence length="402" mass="43714">MIRIPSEMLKGVVGPIAKSARKSGLGDKSIYVSTTEEGMVSFYYADTALSVERKVNAVIEADVSVATSIFELDQKVAALPSNEEILMQVEDGRLKLRWGNRDSHIAVDILPETAMMLEPPLPNETVMWMPGALHGIVRMMIPFCALPGNEKASTTPAILGIQFSKDETDEVYLRATDSFKYVRCLATKLDWFDVDLSLDARTLQAIAEVLPPDADVTVGRTKFGLVVFKTGLVTCITTPLRGVLPVEFMDKAFNYNATTKVRLDRLELIELMRRVRAVSANNKPYTMLVVKNGRVTAQTPGGNLVQDLSGTVEEGGVAAIAIHANHMEVAAMFFQSPNYRGSDEIVLHISSHRSPITVGIDGQDRVNMTVLPVVITEVERLNDGSPAPTTRAATPAAAAASV</sequence>
<evidence type="ECO:0000313" key="2">
    <source>
        <dbReference type="EMBL" id="GGG18200.1"/>
    </source>
</evidence>
<feature type="compositionally biased region" description="Low complexity" evidence="1">
    <location>
        <begin position="386"/>
        <end position="402"/>
    </location>
</feature>
<evidence type="ECO:0000313" key="3">
    <source>
        <dbReference type="Proteomes" id="UP000644756"/>
    </source>
</evidence>
<dbReference type="Gene3D" id="3.70.10.10">
    <property type="match status" value="1"/>
</dbReference>
<reference evidence="2" key="2">
    <citation type="submission" date="2020-09" db="EMBL/GenBank/DDBJ databases">
        <authorList>
            <person name="Sun Q."/>
            <person name="Zhou Y."/>
        </authorList>
    </citation>
    <scope>NUCLEOTIDE SEQUENCE</scope>
    <source>
        <strain evidence="2">CGMCC 1.12987</strain>
    </source>
</reference>
<comment type="caution">
    <text evidence="2">The sequence shown here is derived from an EMBL/GenBank/DDBJ whole genome shotgun (WGS) entry which is preliminary data.</text>
</comment>
<dbReference type="Gene3D" id="3.10.150.10">
    <property type="entry name" value="DNA Polymerase III, subunit A, domain 2"/>
    <property type="match status" value="1"/>
</dbReference>
<dbReference type="EMBL" id="BMGR01000014">
    <property type="protein sequence ID" value="GGG18200.1"/>
    <property type="molecule type" value="Genomic_DNA"/>
</dbReference>
<accession>A0A917G1H8</accession>
<name>A0A917G1H8_9BACL</name>
<protein>
    <recommendedName>
        <fullName evidence="4">DNA polymerase III beta sliding clamp central domain-containing protein</fullName>
    </recommendedName>
</protein>
<keyword evidence="3" id="KW-1185">Reference proteome</keyword>
<evidence type="ECO:0008006" key="4">
    <source>
        <dbReference type="Google" id="ProtNLM"/>
    </source>
</evidence>
<organism evidence="2 3">
    <name type="scientific">Paenibacillus abyssi</name>
    <dbReference type="NCBI Taxonomy" id="1340531"/>
    <lineage>
        <taxon>Bacteria</taxon>
        <taxon>Bacillati</taxon>
        <taxon>Bacillota</taxon>
        <taxon>Bacilli</taxon>
        <taxon>Bacillales</taxon>
        <taxon>Paenibacillaceae</taxon>
        <taxon>Paenibacillus</taxon>
    </lineage>
</organism>
<feature type="region of interest" description="Disordered" evidence="1">
    <location>
        <begin position="382"/>
        <end position="402"/>
    </location>
</feature>
<reference evidence="2" key="1">
    <citation type="journal article" date="2014" name="Int. J. Syst. Evol. Microbiol.">
        <title>Complete genome sequence of Corynebacterium casei LMG S-19264T (=DSM 44701T), isolated from a smear-ripened cheese.</title>
        <authorList>
            <consortium name="US DOE Joint Genome Institute (JGI-PGF)"/>
            <person name="Walter F."/>
            <person name="Albersmeier A."/>
            <person name="Kalinowski J."/>
            <person name="Ruckert C."/>
        </authorList>
    </citation>
    <scope>NUCLEOTIDE SEQUENCE</scope>
    <source>
        <strain evidence="2">CGMCC 1.12987</strain>
    </source>
</reference>
<proteinExistence type="predicted"/>
<dbReference type="AlphaFoldDB" id="A0A917G1H8"/>
<gene>
    <name evidence="2" type="ORF">GCM10010916_38770</name>
</gene>